<name>A0A418VXH7_9PROT</name>
<evidence type="ECO:0000313" key="2">
    <source>
        <dbReference type="EMBL" id="RJF81867.1"/>
    </source>
</evidence>
<gene>
    <name evidence="2" type="ORF">D3877_17350</name>
</gene>
<dbReference type="AlphaFoldDB" id="A0A418VXH7"/>
<dbReference type="EMBL" id="QYUL01000002">
    <property type="protein sequence ID" value="RJF81867.1"/>
    <property type="molecule type" value="Genomic_DNA"/>
</dbReference>
<proteinExistence type="predicted"/>
<organism evidence="2 3">
    <name type="scientific">Azospirillum cavernae</name>
    <dbReference type="NCBI Taxonomy" id="2320860"/>
    <lineage>
        <taxon>Bacteria</taxon>
        <taxon>Pseudomonadati</taxon>
        <taxon>Pseudomonadota</taxon>
        <taxon>Alphaproteobacteria</taxon>
        <taxon>Rhodospirillales</taxon>
        <taxon>Azospirillaceae</taxon>
        <taxon>Azospirillum</taxon>
    </lineage>
</organism>
<dbReference type="Proteomes" id="UP000283458">
    <property type="component" value="Unassembled WGS sequence"/>
</dbReference>
<protein>
    <submittedName>
        <fullName evidence="2">Uncharacterized protein</fullName>
    </submittedName>
</protein>
<keyword evidence="3" id="KW-1185">Reference proteome</keyword>
<feature type="region of interest" description="Disordered" evidence="1">
    <location>
        <begin position="1"/>
        <end position="20"/>
    </location>
</feature>
<evidence type="ECO:0000256" key="1">
    <source>
        <dbReference type="SAM" id="MobiDB-lite"/>
    </source>
</evidence>
<reference evidence="2 3" key="1">
    <citation type="submission" date="2018-09" db="EMBL/GenBank/DDBJ databases">
        <authorList>
            <person name="Zhu H."/>
        </authorList>
    </citation>
    <scope>NUCLEOTIDE SEQUENCE [LARGE SCALE GENOMIC DNA]</scope>
    <source>
        <strain evidence="2 3">K2W22B-5</strain>
    </source>
</reference>
<evidence type="ECO:0000313" key="3">
    <source>
        <dbReference type="Proteomes" id="UP000283458"/>
    </source>
</evidence>
<comment type="caution">
    <text evidence="2">The sequence shown here is derived from an EMBL/GenBank/DDBJ whole genome shotgun (WGS) entry which is preliminary data.</text>
</comment>
<accession>A0A418VXH7</accession>
<sequence>MVRTDDAIGDSSLTDLHRRYDGAPPREALRVATLGGAVKANALRRAAALALNERLAADARLATARRRAALPARACLRDAWLARLCATLAHHRNAAIRLRLDDANPQQADQRKAYSQ</sequence>